<evidence type="ECO:0000256" key="4">
    <source>
        <dbReference type="ARBA" id="ARBA00022737"/>
    </source>
</evidence>
<evidence type="ECO:0000313" key="11">
    <source>
        <dbReference type="Proteomes" id="UP000639338"/>
    </source>
</evidence>
<dbReference type="EMBL" id="JACMRX010000006">
    <property type="protein sequence ID" value="KAF7987919.1"/>
    <property type="molecule type" value="Genomic_DNA"/>
</dbReference>
<dbReference type="PANTHER" id="PTHR24215:SF35">
    <property type="entry name" value="MUSCLE LIM PROTEIN MLP84B"/>
    <property type="match status" value="1"/>
</dbReference>
<evidence type="ECO:0000313" key="10">
    <source>
        <dbReference type="EMBL" id="KAF7987919.1"/>
    </source>
</evidence>
<dbReference type="PROSITE" id="PS50023">
    <property type="entry name" value="LIM_DOMAIN_2"/>
    <property type="match status" value="2"/>
</dbReference>
<dbReference type="PANTHER" id="PTHR24215">
    <property type="entry name" value="RHO-GTPASE-ACTIVATING PROTEIN LRG1"/>
    <property type="match status" value="1"/>
</dbReference>
<dbReference type="GO" id="GO:0005634">
    <property type="term" value="C:nucleus"/>
    <property type="evidence" value="ECO:0007669"/>
    <property type="project" value="UniProtKB-SubCell"/>
</dbReference>
<keyword evidence="4" id="KW-0677">Repeat</keyword>
<feature type="domain" description="LIM zinc-binding" evidence="9">
    <location>
        <begin position="3"/>
        <end position="63"/>
    </location>
</feature>
<evidence type="ECO:0000256" key="5">
    <source>
        <dbReference type="ARBA" id="ARBA00022833"/>
    </source>
</evidence>
<evidence type="ECO:0000256" key="1">
    <source>
        <dbReference type="ARBA" id="ARBA00004123"/>
    </source>
</evidence>
<gene>
    <name evidence="10" type="ORF">HCN44_003782</name>
</gene>
<feature type="domain" description="LIM zinc-binding" evidence="9">
    <location>
        <begin position="333"/>
        <end position="393"/>
    </location>
</feature>
<organism evidence="10 11">
    <name type="scientific">Aphidius gifuensis</name>
    <name type="common">Parasitoid wasp</name>
    <dbReference type="NCBI Taxonomy" id="684658"/>
    <lineage>
        <taxon>Eukaryota</taxon>
        <taxon>Metazoa</taxon>
        <taxon>Ecdysozoa</taxon>
        <taxon>Arthropoda</taxon>
        <taxon>Hexapoda</taxon>
        <taxon>Insecta</taxon>
        <taxon>Pterygota</taxon>
        <taxon>Neoptera</taxon>
        <taxon>Endopterygota</taxon>
        <taxon>Hymenoptera</taxon>
        <taxon>Apocrita</taxon>
        <taxon>Ichneumonoidea</taxon>
        <taxon>Braconidae</taxon>
        <taxon>Aphidiinae</taxon>
        <taxon>Aphidius</taxon>
    </lineage>
</organism>
<dbReference type="GO" id="GO:0060537">
    <property type="term" value="P:muscle tissue development"/>
    <property type="evidence" value="ECO:0007669"/>
    <property type="project" value="TreeGrafter"/>
</dbReference>
<comment type="caution">
    <text evidence="10">The sequence shown here is derived from an EMBL/GenBank/DDBJ whole genome shotgun (WGS) entry which is preliminary data.</text>
</comment>
<dbReference type="GO" id="GO:0042805">
    <property type="term" value="F:actinin binding"/>
    <property type="evidence" value="ECO:0007669"/>
    <property type="project" value="TreeGrafter"/>
</dbReference>
<evidence type="ECO:0000256" key="8">
    <source>
        <dbReference type="PROSITE-ProRule" id="PRU00125"/>
    </source>
</evidence>
<keyword evidence="3 8" id="KW-0479">Metal-binding</keyword>
<dbReference type="GO" id="GO:0030018">
    <property type="term" value="C:Z disc"/>
    <property type="evidence" value="ECO:0007669"/>
    <property type="project" value="TreeGrafter"/>
</dbReference>
<keyword evidence="2" id="KW-0517">Myogenesis</keyword>
<dbReference type="GO" id="GO:0008307">
    <property type="term" value="F:structural constituent of muscle"/>
    <property type="evidence" value="ECO:0007669"/>
    <property type="project" value="TreeGrafter"/>
</dbReference>
<name>A0A835CM14_APHGI</name>
<dbReference type="GO" id="GO:0045214">
    <property type="term" value="P:sarcomere organization"/>
    <property type="evidence" value="ECO:0007669"/>
    <property type="project" value="TreeGrafter"/>
</dbReference>
<dbReference type="Proteomes" id="UP000639338">
    <property type="component" value="Unassembled WGS sequence"/>
</dbReference>
<dbReference type="Pfam" id="PF00412">
    <property type="entry name" value="LIM"/>
    <property type="match status" value="2"/>
</dbReference>
<dbReference type="GO" id="GO:0046872">
    <property type="term" value="F:metal ion binding"/>
    <property type="evidence" value="ECO:0007669"/>
    <property type="project" value="UniProtKB-KW"/>
</dbReference>
<dbReference type="SUPFAM" id="SSF57716">
    <property type="entry name" value="Glucocorticoid receptor-like (DNA-binding domain)"/>
    <property type="match status" value="3"/>
</dbReference>
<dbReference type="Gene3D" id="2.10.110.10">
    <property type="entry name" value="Cysteine Rich Protein"/>
    <property type="match status" value="2"/>
</dbReference>
<evidence type="ECO:0000256" key="6">
    <source>
        <dbReference type="ARBA" id="ARBA00023038"/>
    </source>
</evidence>
<dbReference type="GO" id="GO:0007517">
    <property type="term" value="P:muscle organ development"/>
    <property type="evidence" value="ECO:0007669"/>
    <property type="project" value="UniProtKB-KW"/>
</dbReference>
<accession>A0A835CM14</accession>
<dbReference type="PROSITE" id="PS00478">
    <property type="entry name" value="LIM_DOMAIN_1"/>
    <property type="match status" value="2"/>
</dbReference>
<keyword evidence="11" id="KW-1185">Reference proteome</keyword>
<evidence type="ECO:0000256" key="7">
    <source>
        <dbReference type="ARBA" id="ARBA00023242"/>
    </source>
</evidence>
<dbReference type="InterPro" id="IPR001781">
    <property type="entry name" value="Znf_LIM"/>
</dbReference>
<comment type="subcellular location">
    <subcellularLocation>
        <location evidence="1">Nucleus</location>
    </subcellularLocation>
</comment>
<dbReference type="AlphaFoldDB" id="A0A835CM14"/>
<reference evidence="10 11" key="1">
    <citation type="submission" date="2020-08" db="EMBL/GenBank/DDBJ databases">
        <title>Aphidius gifuensis genome sequencing and assembly.</title>
        <authorList>
            <person name="Du Z."/>
        </authorList>
    </citation>
    <scope>NUCLEOTIDE SEQUENCE [LARGE SCALE GENOMIC DNA]</scope>
    <source>
        <strain evidence="10">YNYX2018</strain>
        <tissue evidence="10">Adults</tissue>
    </source>
</reference>
<evidence type="ECO:0000256" key="3">
    <source>
        <dbReference type="ARBA" id="ARBA00022723"/>
    </source>
</evidence>
<evidence type="ECO:0000259" key="9">
    <source>
        <dbReference type="PROSITE" id="PS50023"/>
    </source>
</evidence>
<dbReference type="OrthoDB" id="1679758at2759"/>
<proteinExistence type="predicted"/>
<evidence type="ECO:0000256" key="2">
    <source>
        <dbReference type="ARBA" id="ARBA00022541"/>
    </source>
</evidence>
<sequence>MPGVCPRCLRNVYFAEEKLALGKVWHNLCFSCRNCRKLLDSCTVITYEGDLFCRKCCPRPTTSKRPEIIQEKKDITCCCCCCLAETFTDNNSEWTSKFKDAANESSDDDDEETNSSSECSITSLQNHSDHKSQKLLADIQYEDSSVPMCLKNLSNCRRVSFKYKEEDKLNEIMKKDNDNENSIDLIDKSIEINEKRLRGGSGCCCNRDNTSTNNKDNGCCDKIATHEGTSCGSGSQRCGSGGSCGGGCRGSCGKPGQSCLPARTCTTPIASNRRVHYYPPVIDTNRCHRQNNNSSINSCASKKHRQTPDNEQVCNECQPKTPVGCECLGGGGLDCQRCGKKVYHAEMHFASGVPYHSICFSCHCCRKPLETLTYHENCGEIYCKQCYVRNFGPQGYGYSGVLQTPM</sequence>
<dbReference type="SMART" id="SM00132">
    <property type="entry name" value="LIM"/>
    <property type="match status" value="2"/>
</dbReference>
<protein>
    <recommendedName>
        <fullName evidence="9">LIM zinc-binding domain-containing protein</fullName>
    </recommendedName>
</protein>
<keyword evidence="7" id="KW-0539">Nucleus</keyword>
<dbReference type="FunFam" id="2.10.110.10:FF:000001">
    <property type="entry name" value="Cysteine and glycine-rich protein 1"/>
    <property type="match status" value="1"/>
</dbReference>
<keyword evidence="5 8" id="KW-0862">Zinc</keyword>
<keyword evidence="6 8" id="KW-0440">LIM domain</keyword>